<proteinExistence type="predicted"/>
<reference evidence="1" key="1">
    <citation type="submission" date="2017-08" db="EMBL/GenBank/DDBJ databases">
        <authorList>
            <consortium name="Urmite Genomes"/>
        </authorList>
    </citation>
    <scope>NUCLEOTIDE SEQUENCE [LARGE SCALE GENOMIC DNA]</scope>
    <source>
        <strain evidence="1">IHUMI-LCC2</strain>
    </source>
</reference>
<accession>A0A2I2L4V9</accession>
<keyword evidence="2" id="KW-1185">Reference proteome</keyword>
<dbReference type="KEGG" id="vg:35382465"/>
<sequence>LKIKLYIRLYKSNMEIIDNILYLTSFIKDCKTLLSISLINKNIYNIIRNNYYKRKIIEAIIGNRYNDVVEHCLSLSFVDMIKALQRVNPNILVIAYTNIDIDRIRNLSDMDEIGNNIIVCDNIIDLIKNLPKVVNVGKIDDSGHKSYTLVIGELYIHDKESSEIKELLRYKILKNKFCYDDVMICGSRSNNYDNIILYWLYSGWYGNQIEFLRKGSRYYNCWFNFNYVPYEGVPTILKEQELTINKIMTKDDKINEDVKIGDLDIKVMNYLLCNIKK</sequence>
<dbReference type="RefSeq" id="YP_009448859.1">
    <property type="nucleotide sequence ID" value="NC_036594.1"/>
</dbReference>
<protein>
    <submittedName>
        <fullName evidence="1">Uncharacterized protein</fullName>
    </submittedName>
</protein>
<evidence type="ECO:0000313" key="2">
    <source>
        <dbReference type="Proteomes" id="UP000236316"/>
    </source>
</evidence>
<gene>
    <name evidence="1" type="ORF">ORPV_653</name>
</gene>
<dbReference type="Proteomes" id="UP000236316">
    <property type="component" value="Segment"/>
</dbReference>
<dbReference type="EMBL" id="LT906555">
    <property type="protein sequence ID" value="SNW62557.1"/>
    <property type="molecule type" value="Genomic_DNA"/>
</dbReference>
<feature type="non-terminal residue" evidence="1">
    <location>
        <position position="1"/>
    </location>
</feature>
<dbReference type="GeneID" id="35382465"/>
<name>A0A2I2L4V9_9VIRU</name>
<evidence type="ECO:0000313" key="1">
    <source>
        <dbReference type="EMBL" id="SNW62557.1"/>
    </source>
</evidence>
<organism evidence="1">
    <name type="scientific">Orpheovirus IHUMI-LCC2</name>
    <dbReference type="NCBI Taxonomy" id="2023057"/>
    <lineage>
        <taxon>Viruses</taxon>
        <taxon>Varidnaviria</taxon>
        <taxon>Bamfordvirae</taxon>
        <taxon>Nucleocytoviricota</taxon>
        <taxon>Megaviricetes</taxon>
        <taxon>Pimascovirales</taxon>
        <taxon>Ocovirineae</taxon>
        <taxon>Orpheoviridae</taxon>
        <taxon>Alphaorpheovirus</taxon>
        <taxon>Alphaorpheovirus massiliense</taxon>
    </lineage>
</organism>